<dbReference type="EMBL" id="CM042040">
    <property type="protein sequence ID" value="KAI3717745.1"/>
    <property type="molecule type" value="Genomic_DNA"/>
</dbReference>
<evidence type="ECO:0000313" key="1">
    <source>
        <dbReference type="EMBL" id="KAI3717745.1"/>
    </source>
</evidence>
<evidence type="ECO:0000313" key="2">
    <source>
        <dbReference type="Proteomes" id="UP001056120"/>
    </source>
</evidence>
<accession>A0ACB9BAQ0</accession>
<gene>
    <name evidence="1" type="ORF">L1987_69540</name>
</gene>
<protein>
    <submittedName>
        <fullName evidence="1">Uncharacterized protein</fullName>
    </submittedName>
</protein>
<proteinExistence type="predicted"/>
<sequence>MVPTPFPSHICSISPQSTSIEIVPIESIGELGMSDIDTDPIYSVKDVEELTLLLKNSEFEKDMHINECEEAKIHVLELESKVRDMTDELTKSKSTQAELLRVEKRLVEAVNGKVEAMEQMEVMETRVKDIELLESELTRLMMELKLRDESELTRLETMRSELDEIRDRENKAQVELELLKAELRKERSITEAAEAAEVKGNCEKSTAYFALQQMAIKKQEVKEENKRLISNQEEIQFQESKSDHAITISLEEYEILVKKSEEAKVAPKKMRI</sequence>
<reference evidence="1 2" key="2">
    <citation type="journal article" date="2022" name="Mol. Ecol. Resour.">
        <title>The genomes of chicory, endive, great burdock and yacon provide insights into Asteraceae paleo-polyploidization history and plant inulin production.</title>
        <authorList>
            <person name="Fan W."/>
            <person name="Wang S."/>
            <person name="Wang H."/>
            <person name="Wang A."/>
            <person name="Jiang F."/>
            <person name="Liu H."/>
            <person name="Zhao H."/>
            <person name="Xu D."/>
            <person name="Zhang Y."/>
        </authorList>
    </citation>
    <scope>NUCLEOTIDE SEQUENCE [LARGE SCALE GENOMIC DNA]</scope>
    <source>
        <strain evidence="2">cv. Yunnan</strain>
        <tissue evidence="1">Leaves</tissue>
    </source>
</reference>
<comment type="caution">
    <text evidence="1">The sequence shown here is derived from an EMBL/GenBank/DDBJ whole genome shotgun (WGS) entry which is preliminary data.</text>
</comment>
<keyword evidence="2" id="KW-1185">Reference proteome</keyword>
<name>A0ACB9BAQ0_9ASTR</name>
<organism evidence="1 2">
    <name type="scientific">Smallanthus sonchifolius</name>
    <dbReference type="NCBI Taxonomy" id="185202"/>
    <lineage>
        <taxon>Eukaryota</taxon>
        <taxon>Viridiplantae</taxon>
        <taxon>Streptophyta</taxon>
        <taxon>Embryophyta</taxon>
        <taxon>Tracheophyta</taxon>
        <taxon>Spermatophyta</taxon>
        <taxon>Magnoliopsida</taxon>
        <taxon>eudicotyledons</taxon>
        <taxon>Gunneridae</taxon>
        <taxon>Pentapetalae</taxon>
        <taxon>asterids</taxon>
        <taxon>campanulids</taxon>
        <taxon>Asterales</taxon>
        <taxon>Asteraceae</taxon>
        <taxon>Asteroideae</taxon>
        <taxon>Heliantheae alliance</taxon>
        <taxon>Millerieae</taxon>
        <taxon>Smallanthus</taxon>
    </lineage>
</organism>
<dbReference type="Proteomes" id="UP001056120">
    <property type="component" value="Linkage Group LG23"/>
</dbReference>
<reference evidence="2" key="1">
    <citation type="journal article" date="2022" name="Mol. Ecol. Resour.">
        <title>The genomes of chicory, endive, great burdock and yacon provide insights into Asteraceae palaeo-polyploidization history and plant inulin production.</title>
        <authorList>
            <person name="Fan W."/>
            <person name="Wang S."/>
            <person name="Wang H."/>
            <person name="Wang A."/>
            <person name="Jiang F."/>
            <person name="Liu H."/>
            <person name="Zhao H."/>
            <person name="Xu D."/>
            <person name="Zhang Y."/>
        </authorList>
    </citation>
    <scope>NUCLEOTIDE SEQUENCE [LARGE SCALE GENOMIC DNA]</scope>
    <source>
        <strain evidence="2">cv. Yunnan</strain>
    </source>
</reference>